<dbReference type="GeneID" id="11532138"/>
<dbReference type="EMBL" id="HE612869">
    <property type="protein sequence ID" value="CCE65861.1"/>
    <property type="molecule type" value="Genomic_DNA"/>
</dbReference>
<accession>G8C133</accession>
<keyword evidence="2" id="KW-1185">Reference proteome</keyword>
<evidence type="ECO:0000313" key="1">
    <source>
        <dbReference type="EMBL" id="CCE65861.1"/>
    </source>
</evidence>
<dbReference type="HOGENOM" id="CLU_921900_0_0_1"/>
<dbReference type="AlphaFoldDB" id="G8C133"/>
<name>G8C133_TETPH</name>
<evidence type="ECO:0000313" key="2">
    <source>
        <dbReference type="Proteomes" id="UP000005666"/>
    </source>
</evidence>
<gene>
    <name evidence="1" type="primary">TPHA0N00800</name>
    <name evidence="1" type="ordered locus">TPHA_0N00800</name>
</gene>
<dbReference type="KEGG" id="tpf:TPHA_0N00800"/>
<proteinExistence type="predicted"/>
<organism evidence="1 2">
    <name type="scientific">Tetrapisispora phaffii (strain ATCC 24235 / CBS 4417 / NBRC 1672 / NRRL Y-8282 / UCD 70-5)</name>
    <name type="common">Yeast</name>
    <name type="synonym">Fabospora phaffii</name>
    <dbReference type="NCBI Taxonomy" id="1071381"/>
    <lineage>
        <taxon>Eukaryota</taxon>
        <taxon>Fungi</taxon>
        <taxon>Dikarya</taxon>
        <taxon>Ascomycota</taxon>
        <taxon>Saccharomycotina</taxon>
        <taxon>Saccharomycetes</taxon>
        <taxon>Saccharomycetales</taxon>
        <taxon>Saccharomycetaceae</taxon>
        <taxon>Tetrapisispora</taxon>
    </lineage>
</organism>
<reference evidence="1 2" key="1">
    <citation type="journal article" date="2011" name="Proc. Natl. Acad. Sci. U.S.A.">
        <title>Evolutionary erosion of yeast sex chromosomes by mating-type switching accidents.</title>
        <authorList>
            <person name="Gordon J.L."/>
            <person name="Armisen D."/>
            <person name="Proux-Wera E."/>
            <person name="Oheigeartaigh S.S."/>
            <person name="Byrne K.P."/>
            <person name="Wolfe K.H."/>
        </authorList>
    </citation>
    <scope>NUCLEOTIDE SEQUENCE [LARGE SCALE GENOMIC DNA]</scope>
    <source>
        <strain evidence="2">ATCC 24235 / CBS 4417 / NBRC 1672 / NRRL Y-8282 / UCD 70-5</strain>
    </source>
</reference>
<sequence length="302" mass="35262">MKNIMMNSEYGKKSPNNNNLYYSSNNFEKWNGTHESKFVKDMMISKSDKIPTLLRSDHTITYKNTIRFIDKEDKPEMKHLNTKHSAQKSAKSYKFKYSNNYENEHVNKNNKTPIMELDGIQSIDLNLNLTSNYDKLQKKLKKHHSNNKISTQPNDIFITNQFSIAKKHIFNNSNIYDYKSVNTAPHFSSNSKSIKVSHARSLDEINQNITFHGTNIPFKNDNLRNQLGDQFLFKTKNMNIDMLKIYSTVNEKETFNEESLTKENVATDKDNSNTNQADRLIMNVFRSETPAIKTKIRHSEKK</sequence>
<dbReference type="RefSeq" id="XP_003688295.1">
    <property type="nucleotide sequence ID" value="XM_003688247.1"/>
</dbReference>
<dbReference type="Proteomes" id="UP000005666">
    <property type="component" value="Chromosome 14"/>
</dbReference>
<protein>
    <submittedName>
        <fullName evidence="1">Uncharacterized protein</fullName>
    </submittedName>
</protein>